<evidence type="ECO:0000256" key="11">
    <source>
        <dbReference type="SAM" id="MobiDB-lite"/>
    </source>
</evidence>
<comment type="function">
    <text evidence="8">Part of the small subunit (SSU) processome, first precursor of the small eukaryotic ribosomal subunit. During the assembly of the SSU processome in the nucleolus, many ribosome biogenesis factors, an RNA chaperone and ribosomal proteins associate with the nascent pre-rRNA and work in concert to generate RNA folding, modifications, rearrangements and cleavage as well as targeted degradation of pre-ribosomal RNA by the RNA exosome.</text>
</comment>
<comment type="subcellular location">
    <subcellularLocation>
        <location evidence="1">Chromosome</location>
    </subcellularLocation>
    <subcellularLocation>
        <location evidence="2 10">Nucleus</location>
        <location evidence="2 10">Nucleolus</location>
    </subcellularLocation>
</comment>
<evidence type="ECO:0000259" key="12">
    <source>
        <dbReference type="Pfam" id="PF03813"/>
    </source>
</evidence>
<dbReference type="InterPro" id="IPR035082">
    <property type="entry name" value="Nrap_D1"/>
</dbReference>
<evidence type="ECO:0000256" key="3">
    <source>
        <dbReference type="ARBA" id="ARBA00006674"/>
    </source>
</evidence>
<evidence type="ECO:0000256" key="1">
    <source>
        <dbReference type="ARBA" id="ARBA00004286"/>
    </source>
</evidence>
<dbReference type="Pfam" id="PF17406">
    <property type="entry name" value="Nrap_D5"/>
    <property type="match status" value="1"/>
</dbReference>
<dbReference type="Pfam" id="PF17405">
    <property type="entry name" value="Nrap_D4"/>
    <property type="match status" value="1"/>
</dbReference>
<evidence type="ECO:0000256" key="8">
    <source>
        <dbReference type="ARBA" id="ARBA00035000"/>
    </source>
</evidence>
<dbReference type="Pfam" id="PF17404">
    <property type="entry name" value="Nrap_D3"/>
    <property type="match status" value="1"/>
</dbReference>
<gene>
    <name evidence="18" type="ORF">PARMNEM_LOCUS3006</name>
</gene>
<comment type="similarity">
    <text evidence="3 10">Belongs to the NRAP family.</text>
</comment>
<evidence type="ECO:0000313" key="18">
    <source>
        <dbReference type="EMBL" id="CAK1581326.1"/>
    </source>
</evidence>
<organism evidence="18 19">
    <name type="scientific">Parnassius mnemosyne</name>
    <name type="common">clouded apollo</name>
    <dbReference type="NCBI Taxonomy" id="213953"/>
    <lineage>
        <taxon>Eukaryota</taxon>
        <taxon>Metazoa</taxon>
        <taxon>Ecdysozoa</taxon>
        <taxon>Arthropoda</taxon>
        <taxon>Hexapoda</taxon>
        <taxon>Insecta</taxon>
        <taxon>Pterygota</taxon>
        <taxon>Neoptera</taxon>
        <taxon>Endopterygota</taxon>
        <taxon>Lepidoptera</taxon>
        <taxon>Glossata</taxon>
        <taxon>Ditrysia</taxon>
        <taxon>Papilionoidea</taxon>
        <taxon>Papilionidae</taxon>
        <taxon>Parnassiinae</taxon>
        <taxon>Parnassini</taxon>
        <taxon>Parnassius</taxon>
        <taxon>Driopa</taxon>
    </lineage>
</organism>
<sequence>MVKRDKTSSVSDELDEESTVLNENGKRPADIQSKDGKKRFKTKSLYRQPTVKELNRLQETENLFNSNLFRLQIEEVLDEVKVKEKTAKRFQEWFNTFKQHLLSIPEDDTEYDLTENTVFKHLRVKSPTGNDLIKIKCMFKFHKFQDVEIVGSYALGNSINSRFIVDTQITVPADTYTKNDSVNYRYHKKRAAYLAFIASQLKNLEIIEELKYIYLNGCHTKPMLYVKPTGKLGNSLSVHINLVCDSEAYKLHRFSPLRNNLREAWLFGSENAENNLDVGPPTPYYNSSILCDLTTTVNHEFLNETYVNRDNLKQAVVLLKIWLRQRKLQVSGFVISLFVAYLVQIKRINNIMSSYQIIRNVWIALKSSEWDTKGISLYKGSAPAPSLDEFQQNFPIVFVDKSGYYNLCWDMHKGTYNALKRECSLAIEMLDNPKINSFIPLFMTPVETLMQFDHIIRFKNLSKLKESVLSKVPNTSKINYGVHQLALVTDTIYNLLCRGLGNRVDLILQLVEADFSWPVNKNVDKIKRGYEEKLAFGLVLNSENVTNIVDRGPPANLPESEEFRAFWGEKSELRRFQDGSITEACVWTADSAAERRALPKQIVDYLMKFKYGVPPTQMFHVCEQLDALLVARGGGREPVEEGCVRALQAFDLLRRDLRDLEQLPLHISAVYGVSEVFSCSSGAVRAARCPQHARRRGGSALLKDTPQARLPPYTPAHTAVLELGHSGKWPGDIEAFRCLKAAFNIQIADRLSKQFSLPTQPYLTHVDVLKDGYVFRLKIAHPKEITLLRREMENGVVKYKESEESINLQCETLLLPRLRGALHGLHQKHPAFGPAVCLLKRWICGHLMSAPHFPHVLPELLVATVFVKSAPFEPPAQPRTAFLRTLRLIAETDWSTEMIVLDFNDDMSHEEIAELERKFNERDQQSPAMYIVTAYDGDLPAVWSWASPSREVLARMRAIARATLTYFETALLQDFKDNVLGAFVPSLSGYDVLIHLVSHLVPLAAERIDRIPDIRNNLKPDEVSKSDDGLNEVLPVVEFNPVARYLDELRSAFSEFALFFHDYYGGDVIAVLWRPDIDDFRDLQIANANALKPVDVDGEIKYRVNKEALLEDFRILGRGIVKDITVS</sequence>
<dbReference type="AlphaFoldDB" id="A0AAV1KHU5"/>
<evidence type="ECO:0000256" key="4">
    <source>
        <dbReference type="ARBA" id="ARBA00016437"/>
    </source>
</evidence>
<evidence type="ECO:0000256" key="6">
    <source>
        <dbReference type="ARBA" id="ARBA00022884"/>
    </source>
</evidence>
<protein>
    <recommendedName>
        <fullName evidence="4 10">Nucleolar protein 6</fullName>
    </recommendedName>
</protein>
<evidence type="ECO:0000259" key="13">
    <source>
        <dbReference type="Pfam" id="PF17403"/>
    </source>
</evidence>
<dbReference type="InterPro" id="IPR035370">
    <property type="entry name" value="Nrap_D5"/>
</dbReference>
<evidence type="ECO:0000256" key="2">
    <source>
        <dbReference type="ARBA" id="ARBA00004604"/>
    </source>
</evidence>
<dbReference type="Pfam" id="PF17403">
    <property type="entry name" value="Nrap_D2"/>
    <property type="match status" value="1"/>
</dbReference>
<dbReference type="InterPro" id="IPR035371">
    <property type="entry name" value="Nrap_D6"/>
</dbReference>
<keyword evidence="7 10" id="KW-0539">Nucleus</keyword>
<comment type="subunit">
    <text evidence="9">Part of the small subunit (SSU) processome, composed of more than 70 proteins and the RNA chaperone small nucleolar RNA (snoRNA) U3.</text>
</comment>
<dbReference type="InterPro" id="IPR005554">
    <property type="entry name" value="NOL6/Upt22"/>
</dbReference>
<evidence type="ECO:0000313" key="19">
    <source>
        <dbReference type="Proteomes" id="UP001314205"/>
    </source>
</evidence>
<dbReference type="InterPro" id="IPR035367">
    <property type="entry name" value="Nrap_D2"/>
</dbReference>
<keyword evidence="5" id="KW-0158">Chromosome</keyword>
<feature type="domain" description="Nrap protein" evidence="15">
    <location>
        <begin position="635"/>
        <end position="827"/>
    </location>
</feature>
<dbReference type="PANTHER" id="PTHR17972:SF0">
    <property type="entry name" value="NUCLEOLAR PROTEIN 6"/>
    <property type="match status" value="1"/>
</dbReference>
<dbReference type="FunFam" id="1.10.1410.10:FF:000006">
    <property type="entry name" value="Nucleolar protein 6"/>
    <property type="match status" value="1"/>
</dbReference>
<dbReference type="GO" id="GO:0034456">
    <property type="term" value="C:UTP-C complex"/>
    <property type="evidence" value="ECO:0007669"/>
    <property type="project" value="TreeGrafter"/>
</dbReference>
<feature type="domain" description="Nrap protein" evidence="13">
    <location>
        <begin position="312"/>
        <end position="444"/>
    </location>
</feature>
<evidence type="ECO:0000256" key="7">
    <source>
        <dbReference type="ARBA" id="ARBA00023242"/>
    </source>
</evidence>
<evidence type="ECO:0000256" key="9">
    <source>
        <dbReference type="ARBA" id="ARBA00035020"/>
    </source>
</evidence>
<dbReference type="Pfam" id="PF17407">
    <property type="entry name" value="Nrap_D6"/>
    <property type="match status" value="1"/>
</dbReference>
<evidence type="ECO:0000256" key="5">
    <source>
        <dbReference type="ARBA" id="ARBA00022454"/>
    </source>
</evidence>
<dbReference type="Proteomes" id="UP001314205">
    <property type="component" value="Unassembled WGS sequence"/>
</dbReference>
<dbReference type="GO" id="GO:0032545">
    <property type="term" value="C:CURI complex"/>
    <property type="evidence" value="ECO:0007669"/>
    <property type="project" value="TreeGrafter"/>
</dbReference>
<feature type="compositionally biased region" description="Basic and acidic residues" evidence="11">
    <location>
        <begin position="24"/>
        <end position="35"/>
    </location>
</feature>
<dbReference type="Gene3D" id="3.30.70.3030">
    <property type="match status" value="1"/>
</dbReference>
<keyword evidence="6 10" id="KW-0694">RNA-binding</keyword>
<name>A0AAV1KHU5_9NEOP</name>
<dbReference type="Gene3D" id="1.10.1410.10">
    <property type="match status" value="2"/>
</dbReference>
<evidence type="ECO:0000259" key="16">
    <source>
        <dbReference type="Pfam" id="PF17406"/>
    </source>
</evidence>
<feature type="domain" description="Nrap protein" evidence="14">
    <location>
        <begin position="449"/>
        <end position="610"/>
    </location>
</feature>
<dbReference type="GO" id="GO:0005694">
    <property type="term" value="C:chromosome"/>
    <property type="evidence" value="ECO:0007669"/>
    <property type="project" value="UniProtKB-SubCell"/>
</dbReference>
<dbReference type="InterPro" id="IPR035368">
    <property type="entry name" value="Nrap_D3"/>
</dbReference>
<dbReference type="EMBL" id="CAVLGL010000024">
    <property type="protein sequence ID" value="CAK1581326.1"/>
    <property type="molecule type" value="Genomic_DNA"/>
</dbReference>
<dbReference type="GO" id="GO:0006409">
    <property type="term" value="P:tRNA export from nucleus"/>
    <property type="evidence" value="ECO:0007669"/>
    <property type="project" value="TreeGrafter"/>
</dbReference>
<proteinExistence type="inferred from homology"/>
<dbReference type="InterPro" id="IPR035369">
    <property type="entry name" value="Nrap_D4"/>
</dbReference>
<dbReference type="PANTHER" id="PTHR17972">
    <property type="entry name" value="NUCLEOLAR RNA-ASSOCIATED PROTEIN"/>
    <property type="match status" value="1"/>
</dbReference>
<reference evidence="18 19" key="1">
    <citation type="submission" date="2023-11" db="EMBL/GenBank/DDBJ databases">
        <authorList>
            <person name="Hedman E."/>
            <person name="Englund M."/>
            <person name="Stromberg M."/>
            <person name="Nyberg Akerstrom W."/>
            <person name="Nylinder S."/>
            <person name="Jareborg N."/>
            <person name="Kallberg Y."/>
            <person name="Kronander E."/>
        </authorList>
    </citation>
    <scope>NUCLEOTIDE SEQUENCE [LARGE SCALE GENOMIC DNA]</scope>
</reference>
<dbReference type="Pfam" id="PF03813">
    <property type="entry name" value="Nrap"/>
    <property type="match status" value="1"/>
</dbReference>
<dbReference type="GO" id="GO:0006364">
    <property type="term" value="P:rRNA processing"/>
    <property type="evidence" value="ECO:0007669"/>
    <property type="project" value="TreeGrafter"/>
</dbReference>
<keyword evidence="19" id="KW-1185">Reference proteome</keyword>
<comment type="caution">
    <text evidence="18">The sequence shown here is derived from an EMBL/GenBank/DDBJ whole genome shotgun (WGS) entry which is preliminary data.</text>
</comment>
<feature type="domain" description="Nrap protein" evidence="16">
    <location>
        <begin position="829"/>
        <end position="974"/>
    </location>
</feature>
<evidence type="ECO:0000256" key="10">
    <source>
        <dbReference type="RuleBase" id="RU364032"/>
    </source>
</evidence>
<accession>A0AAV1KHU5</accession>
<dbReference type="GO" id="GO:0003723">
    <property type="term" value="F:RNA binding"/>
    <property type="evidence" value="ECO:0007669"/>
    <property type="project" value="UniProtKB-KW"/>
</dbReference>
<evidence type="ECO:0000259" key="14">
    <source>
        <dbReference type="Pfam" id="PF17404"/>
    </source>
</evidence>
<evidence type="ECO:0000259" key="15">
    <source>
        <dbReference type="Pfam" id="PF17405"/>
    </source>
</evidence>
<feature type="region of interest" description="Disordered" evidence="11">
    <location>
        <begin position="1"/>
        <end position="39"/>
    </location>
</feature>
<feature type="domain" description="Nrap protein" evidence="12">
    <location>
        <begin position="165"/>
        <end position="305"/>
    </location>
</feature>
<dbReference type="GO" id="GO:0032040">
    <property type="term" value="C:small-subunit processome"/>
    <property type="evidence" value="ECO:0007669"/>
    <property type="project" value="TreeGrafter"/>
</dbReference>
<evidence type="ECO:0000259" key="17">
    <source>
        <dbReference type="Pfam" id="PF17407"/>
    </source>
</evidence>
<feature type="domain" description="Nrap protein" evidence="17">
    <location>
        <begin position="987"/>
        <end position="1124"/>
    </location>
</feature>